<dbReference type="SUPFAM" id="SSF46785">
    <property type="entry name" value="Winged helix' DNA-binding domain"/>
    <property type="match status" value="1"/>
</dbReference>
<feature type="non-terminal residue" evidence="8">
    <location>
        <position position="1"/>
    </location>
</feature>
<dbReference type="CDD" id="cd07377">
    <property type="entry name" value="WHTH_GntR"/>
    <property type="match status" value="1"/>
</dbReference>
<dbReference type="Pfam" id="PF07729">
    <property type="entry name" value="FCD"/>
    <property type="match status" value="1"/>
</dbReference>
<dbReference type="Gene3D" id="1.10.10.10">
    <property type="entry name" value="Winged helix-like DNA-binding domain superfamily/Winged helix DNA-binding domain"/>
    <property type="match status" value="1"/>
</dbReference>
<dbReference type="Gene3D" id="1.20.120.530">
    <property type="entry name" value="GntR ligand-binding domain-like"/>
    <property type="match status" value="1"/>
</dbReference>
<dbReference type="InterPro" id="IPR000524">
    <property type="entry name" value="Tscrpt_reg_HTH_GntR"/>
</dbReference>
<dbReference type="PANTHER" id="PTHR43537">
    <property type="entry name" value="TRANSCRIPTIONAL REGULATOR, GNTR FAMILY"/>
    <property type="match status" value="1"/>
</dbReference>
<dbReference type="InterPro" id="IPR008920">
    <property type="entry name" value="TF_FadR/GntR_C"/>
</dbReference>
<keyword evidence="3" id="KW-0238">DNA-binding</keyword>
<dbReference type="PROSITE" id="PS50949">
    <property type="entry name" value="HTH_GNTR"/>
    <property type="match status" value="1"/>
</dbReference>
<evidence type="ECO:0000256" key="4">
    <source>
        <dbReference type="ARBA" id="ARBA00023163"/>
    </source>
</evidence>
<proteinExistence type="predicted"/>
<evidence type="ECO:0000256" key="6">
    <source>
        <dbReference type="ARBA" id="ARBA00039592"/>
    </source>
</evidence>
<dbReference type="InterPro" id="IPR036390">
    <property type="entry name" value="WH_DNA-bd_sf"/>
</dbReference>
<name>A0A381V4U0_9ZZZZ</name>
<dbReference type="EMBL" id="UINC01007771">
    <property type="protein sequence ID" value="SVA35011.1"/>
    <property type="molecule type" value="Genomic_DNA"/>
</dbReference>
<evidence type="ECO:0000313" key="8">
    <source>
        <dbReference type="EMBL" id="SVA35011.1"/>
    </source>
</evidence>
<evidence type="ECO:0000259" key="7">
    <source>
        <dbReference type="PROSITE" id="PS50949"/>
    </source>
</evidence>
<dbReference type="AlphaFoldDB" id="A0A381V4U0"/>
<dbReference type="InterPro" id="IPR036388">
    <property type="entry name" value="WH-like_DNA-bd_sf"/>
</dbReference>
<dbReference type="SMART" id="SM00345">
    <property type="entry name" value="HTH_GNTR"/>
    <property type="match status" value="1"/>
</dbReference>
<comment type="function">
    <text evidence="5">Transcriptional repressor for the pyruvate dehydrogenase complex genes aceEF and lpd.</text>
</comment>
<dbReference type="Pfam" id="PF00392">
    <property type="entry name" value="GntR"/>
    <property type="match status" value="1"/>
</dbReference>
<keyword evidence="4" id="KW-0804">Transcription</keyword>
<organism evidence="8">
    <name type="scientific">marine metagenome</name>
    <dbReference type="NCBI Taxonomy" id="408172"/>
    <lineage>
        <taxon>unclassified sequences</taxon>
        <taxon>metagenomes</taxon>
        <taxon>ecological metagenomes</taxon>
    </lineage>
</organism>
<evidence type="ECO:0000256" key="3">
    <source>
        <dbReference type="ARBA" id="ARBA00023125"/>
    </source>
</evidence>
<dbReference type="GO" id="GO:0003700">
    <property type="term" value="F:DNA-binding transcription factor activity"/>
    <property type="evidence" value="ECO:0007669"/>
    <property type="project" value="InterPro"/>
</dbReference>
<reference evidence="8" key="1">
    <citation type="submission" date="2018-05" db="EMBL/GenBank/DDBJ databases">
        <authorList>
            <person name="Lanie J.A."/>
            <person name="Ng W.-L."/>
            <person name="Kazmierczak K.M."/>
            <person name="Andrzejewski T.M."/>
            <person name="Davidsen T.M."/>
            <person name="Wayne K.J."/>
            <person name="Tettelin H."/>
            <person name="Glass J.I."/>
            <person name="Rusch D."/>
            <person name="Podicherti R."/>
            <person name="Tsui H.-C.T."/>
            <person name="Winkler M.E."/>
        </authorList>
    </citation>
    <scope>NUCLEOTIDE SEQUENCE</scope>
</reference>
<sequence length="276" mass="31087">VTGSFTPDVTSGMVQIYWSYQVTRRPMDSPRVSDLVVEKIQRLILEGTLKPGQRLPAERKFAEQMGVSRPSLREALQKLSARGMLVSRRGGGTTVTERLNPTLEDPLLELISSSPDSHVDVLELRHAIESLAAYYAAERRTDADIGNLRETYKRLIVSHQSKDALLEAKADADFHLAIAEASHNVVLVHVMRSLFSLLRKSIRYNLESLYTQPGRFEHVRDQHYHLMSAIIQGDQEAARSASDKHIDFVETTLLKMDTQRQREARASRRAEGIATG</sequence>
<accession>A0A381V4U0</accession>
<dbReference type="PRINTS" id="PR00035">
    <property type="entry name" value="HTHGNTR"/>
</dbReference>
<evidence type="ECO:0000256" key="1">
    <source>
        <dbReference type="ARBA" id="ARBA00022491"/>
    </source>
</evidence>
<dbReference type="PANTHER" id="PTHR43537:SF34">
    <property type="entry name" value="PYRUVATE DEHYDROGENASE COMPLEX REPRESSOR"/>
    <property type="match status" value="1"/>
</dbReference>
<dbReference type="GO" id="GO:0003677">
    <property type="term" value="F:DNA binding"/>
    <property type="evidence" value="ECO:0007669"/>
    <property type="project" value="UniProtKB-KW"/>
</dbReference>
<dbReference type="InterPro" id="IPR011711">
    <property type="entry name" value="GntR_C"/>
</dbReference>
<evidence type="ECO:0000256" key="2">
    <source>
        <dbReference type="ARBA" id="ARBA00023015"/>
    </source>
</evidence>
<keyword evidence="2" id="KW-0805">Transcription regulation</keyword>
<dbReference type="SMART" id="SM00895">
    <property type="entry name" value="FCD"/>
    <property type="match status" value="1"/>
</dbReference>
<feature type="domain" description="HTH gntR-type" evidence="7">
    <location>
        <begin position="30"/>
        <end position="98"/>
    </location>
</feature>
<keyword evidence="1" id="KW-0678">Repressor</keyword>
<protein>
    <recommendedName>
        <fullName evidence="6">Pyruvate dehydrogenase complex repressor</fullName>
    </recommendedName>
</protein>
<gene>
    <name evidence="8" type="ORF">METZ01_LOCUS87865</name>
</gene>
<evidence type="ECO:0000256" key="5">
    <source>
        <dbReference type="ARBA" id="ARBA00037357"/>
    </source>
</evidence>
<dbReference type="SUPFAM" id="SSF48008">
    <property type="entry name" value="GntR ligand-binding domain-like"/>
    <property type="match status" value="1"/>
</dbReference>